<name>A0A238FHP7_9BASI</name>
<feature type="compositionally biased region" description="Low complexity" evidence="1">
    <location>
        <begin position="31"/>
        <end position="49"/>
    </location>
</feature>
<protein>
    <submittedName>
        <fullName evidence="2">BQ2448_4242 protein</fullName>
    </submittedName>
</protein>
<evidence type="ECO:0000313" key="2">
    <source>
        <dbReference type="EMBL" id="SCV72705.1"/>
    </source>
</evidence>
<proteinExistence type="predicted"/>
<organism evidence="2 3">
    <name type="scientific">Microbotryum intermedium</name>
    <dbReference type="NCBI Taxonomy" id="269621"/>
    <lineage>
        <taxon>Eukaryota</taxon>
        <taxon>Fungi</taxon>
        <taxon>Dikarya</taxon>
        <taxon>Basidiomycota</taxon>
        <taxon>Pucciniomycotina</taxon>
        <taxon>Microbotryomycetes</taxon>
        <taxon>Microbotryales</taxon>
        <taxon>Microbotryaceae</taxon>
        <taxon>Microbotryum</taxon>
    </lineage>
</organism>
<evidence type="ECO:0000313" key="3">
    <source>
        <dbReference type="Proteomes" id="UP000198372"/>
    </source>
</evidence>
<gene>
    <name evidence="2" type="ORF">BQ2448_4242</name>
</gene>
<keyword evidence="3" id="KW-1185">Reference proteome</keyword>
<dbReference type="Proteomes" id="UP000198372">
    <property type="component" value="Unassembled WGS sequence"/>
</dbReference>
<sequence>MTRLGTASRMTFSDLLSFKFPPKTYCKHTPLRSGSSDSNSDLSSTSLMDGPSRVSSPILRRLPGESLPRYPLTSAIRDSSILDRVNRGLKDGLVRTRTKLQKRLPQLPSLCLSDLLHNAQVDHIMLRDMMMNFIEPTVSVLTGKELMTDFKQAPGYLGQPAGSTVLDLLRIANRKRVNRIVFETNVVAASDHSPYPRRTSPQPWIHFGPLLFQMLYTGCRFGIFYSAYFVLTELGESRPSWRSWPTSVLSYR</sequence>
<reference evidence="3" key="1">
    <citation type="submission" date="2016-09" db="EMBL/GenBank/DDBJ databases">
        <authorList>
            <person name="Jeantristanb JTB J.-T."/>
            <person name="Ricardo R."/>
        </authorList>
    </citation>
    <scope>NUCLEOTIDE SEQUENCE [LARGE SCALE GENOMIC DNA]</scope>
</reference>
<evidence type="ECO:0000256" key="1">
    <source>
        <dbReference type="SAM" id="MobiDB-lite"/>
    </source>
</evidence>
<accession>A0A238FHP7</accession>
<dbReference type="AlphaFoldDB" id="A0A238FHP7"/>
<feature type="region of interest" description="Disordered" evidence="1">
    <location>
        <begin position="28"/>
        <end position="60"/>
    </location>
</feature>
<dbReference type="EMBL" id="FMSP01000009">
    <property type="protein sequence ID" value="SCV72705.1"/>
    <property type="molecule type" value="Genomic_DNA"/>
</dbReference>